<evidence type="ECO:0000256" key="8">
    <source>
        <dbReference type="ARBA" id="ARBA00023136"/>
    </source>
</evidence>
<comment type="caution">
    <text evidence="12">The sequence shown here is derived from an EMBL/GenBank/DDBJ whole genome shotgun (WGS) entry which is preliminary data.</text>
</comment>
<dbReference type="EMBL" id="PZZN01000001">
    <property type="protein sequence ID" value="PTM47470.1"/>
    <property type="molecule type" value="Genomic_DNA"/>
</dbReference>
<accession>A0A2T4YUI2</accession>
<evidence type="ECO:0000256" key="10">
    <source>
        <dbReference type="PIRSR" id="PIRSR000018-51"/>
    </source>
</evidence>
<dbReference type="PANTHER" id="PTHR35008">
    <property type="entry name" value="BLL4482 PROTEIN-RELATED"/>
    <property type="match status" value="1"/>
</dbReference>
<dbReference type="SUPFAM" id="SSF46626">
    <property type="entry name" value="Cytochrome c"/>
    <property type="match status" value="3"/>
</dbReference>
<dbReference type="InterPro" id="IPR036909">
    <property type="entry name" value="Cyt_c-like_dom_sf"/>
</dbReference>
<keyword evidence="6" id="KW-0677">Repeat</keyword>
<evidence type="ECO:0000256" key="4">
    <source>
        <dbReference type="ARBA" id="ARBA00022723"/>
    </source>
</evidence>
<dbReference type="RefSeq" id="WP_244180401.1">
    <property type="nucleotide sequence ID" value="NZ_PZZN01000001.1"/>
</dbReference>
<feature type="binding site" description="axial binding residue" evidence="10">
    <location>
        <position position="65"/>
    </location>
    <ligand>
        <name>heme c</name>
        <dbReference type="ChEBI" id="CHEBI:61717"/>
        <label>1</label>
    </ligand>
    <ligandPart>
        <name>Fe</name>
        <dbReference type="ChEBI" id="CHEBI:18248"/>
    </ligandPart>
</feature>
<dbReference type="PROSITE" id="PS51007">
    <property type="entry name" value="CYTC"/>
    <property type="match status" value="3"/>
</dbReference>
<comment type="subcellular location">
    <subcellularLocation>
        <location evidence="1">Cell membrane</location>
    </subcellularLocation>
</comment>
<dbReference type="GO" id="GO:0016614">
    <property type="term" value="F:oxidoreductase activity, acting on CH-OH group of donors"/>
    <property type="evidence" value="ECO:0007669"/>
    <property type="project" value="InterPro"/>
</dbReference>
<proteinExistence type="predicted"/>
<dbReference type="GO" id="GO:0020037">
    <property type="term" value="F:heme binding"/>
    <property type="evidence" value="ECO:0007669"/>
    <property type="project" value="InterPro"/>
</dbReference>
<keyword evidence="8" id="KW-0472">Membrane</keyword>
<feature type="binding site" description="covalent" evidence="9">
    <location>
        <position position="61"/>
    </location>
    <ligand>
        <name>heme c</name>
        <dbReference type="ChEBI" id="CHEBI:61717"/>
        <label>1</label>
    </ligand>
</feature>
<keyword evidence="7 10" id="KW-0408">Iron</keyword>
<keyword evidence="4 10" id="KW-0479">Metal-binding</keyword>
<dbReference type="InterPro" id="IPR051459">
    <property type="entry name" value="Cytochrome_c-type_DH"/>
</dbReference>
<dbReference type="InterPro" id="IPR014353">
    <property type="entry name" value="Membr-bd_ADH_cyt_c"/>
</dbReference>
<organism evidence="12 13">
    <name type="scientific">Sphingomonas aerolata</name>
    <dbReference type="NCBI Taxonomy" id="185951"/>
    <lineage>
        <taxon>Bacteria</taxon>
        <taxon>Pseudomonadati</taxon>
        <taxon>Pseudomonadota</taxon>
        <taxon>Alphaproteobacteria</taxon>
        <taxon>Sphingomonadales</taxon>
        <taxon>Sphingomonadaceae</taxon>
        <taxon>Sphingomonas</taxon>
    </lineage>
</organism>
<keyword evidence="2" id="KW-1003">Cell membrane</keyword>
<evidence type="ECO:0000256" key="2">
    <source>
        <dbReference type="ARBA" id="ARBA00022475"/>
    </source>
</evidence>
<feature type="binding site" description="covalent" evidence="9">
    <location>
        <position position="64"/>
    </location>
    <ligand>
        <name>heme c</name>
        <dbReference type="ChEBI" id="CHEBI:61717"/>
        <label>1</label>
    </ligand>
</feature>
<evidence type="ECO:0000256" key="1">
    <source>
        <dbReference type="ARBA" id="ARBA00004236"/>
    </source>
</evidence>
<feature type="domain" description="Cytochrome c" evidence="11">
    <location>
        <begin position="192"/>
        <end position="300"/>
    </location>
</feature>
<evidence type="ECO:0000256" key="6">
    <source>
        <dbReference type="ARBA" id="ARBA00022737"/>
    </source>
</evidence>
<evidence type="ECO:0000256" key="3">
    <source>
        <dbReference type="ARBA" id="ARBA00022617"/>
    </source>
</evidence>
<dbReference type="PIRSF" id="PIRSF000018">
    <property type="entry name" value="Mb_ADH_cyt_c"/>
    <property type="match status" value="1"/>
</dbReference>
<feature type="binding site" description="covalent" evidence="9">
    <location>
        <position position="337"/>
    </location>
    <ligand>
        <name>heme c</name>
        <dbReference type="ChEBI" id="CHEBI:61717"/>
        <label>3</label>
    </ligand>
</feature>
<keyword evidence="5" id="KW-0732">Signal</keyword>
<dbReference type="Pfam" id="PF00034">
    <property type="entry name" value="Cytochrom_C"/>
    <property type="match status" value="1"/>
</dbReference>
<dbReference type="AlphaFoldDB" id="A0A2T4YUI2"/>
<dbReference type="Pfam" id="PF13442">
    <property type="entry name" value="Cytochrome_CBB3"/>
    <property type="match status" value="1"/>
</dbReference>
<dbReference type="GO" id="GO:0009055">
    <property type="term" value="F:electron transfer activity"/>
    <property type="evidence" value="ECO:0007669"/>
    <property type="project" value="InterPro"/>
</dbReference>
<feature type="binding site" description="covalent" evidence="9">
    <location>
        <position position="210"/>
    </location>
    <ligand>
        <name>heme c</name>
        <dbReference type="ChEBI" id="CHEBI:61717"/>
        <label>2</label>
    </ligand>
</feature>
<keyword evidence="3 9" id="KW-0349">Heme</keyword>
<keyword evidence="13" id="KW-1185">Reference proteome</keyword>
<feature type="binding site" description="axial binding residue" evidence="10">
    <location>
        <position position="338"/>
    </location>
    <ligand>
        <name>heme c</name>
        <dbReference type="ChEBI" id="CHEBI:61717"/>
        <label>3</label>
    </ligand>
    <ligandPart>
        <name>Fe</name>
        <dbReference type="ChEBI" id="CHEBI:18248"/>
    </ligandPart>
</feature>
<name>A0A2T4YUI2_9SPHN</name>
<dbReference type="InterPro" id="IPR009056">
    <property type="entry name" value="Cyt_c-like_dom"/>
</dbReference>
<gene>
    <name evidence="12" type="ORF">C8J24_0867</name>
</gene>
<evidence type="ECO:0000256" key="7">
    <source>
        <dbReference type="ARBA" id="ARBA00023004"/>
    </source>
</evidence>
<comment type="cofactor">
    <cofactor evidence="9">
        <name>heme c</name>
        <dbReference type="ChEBI" id="CHEBI:61717"/>
    </cofactor>
    <text evidence="9">Binds 3 heme c groups covalently per subunit.</text>
</comment>
<dbReference type="GO" id="GO:0005506">
    <property type="term" value="F:iron ion binding"/>
    <property type="evidence" value="ECO:0007669"/>
    <property type="project" value="InterPro"/>
</dbReference>
<reference evidence="12 13" key="1">
    <citation type="submission" date="2018-04" db="EMBL/GenBank/DDBJ databases">
        <title>Genomic Encyclopedia of Type Strains, Phase III (KMG-III): the genomes of soil and plant-associated and newly described type strains.</title>
        <authorList>
            <person name="Whitman W."/>
        </authorList>
    </citation>
    <scope>NUCLEOTIDE SEQUENCE [LARGE SCALE GENOMIC DNA]</scope>
    <source>
        <strain evidence="12 13">NW12</strain>
    </source>
</reference>
<evidence type="ECO:0000313" key="12">
    <source>
        <dbReference type="EMBL" id="PTM47470.1"/>
    </source>
</evidence>
<dbReference type="PANTHER" id="PTHR35008:SF8">
    <property type="entry name" value="ALCOHOL DEHYDROGENASE CYTOCHROME C SUBUNIT"/>
    <property type="match status" value="1"/>
</dbReference>
<evidence type="ECO:0000313" key="13">
    <source>
        <dbReference type="Proteomes" id="UP000240996"/>
    </source>
</evidence>
<dbReference type="GO" id="GO:0005886">
    <property type="term" value="C:plasma membrane"/>
    <property type="evidence" value="ECO:0007669"/>
    <property type="project" value="UniProtKB-SubCell"/>
</dbReference>
<feature type="binding site" description="covalent" evidence="9">
    <location>
        <position position="207"/>
    </location>
    <ligand>
        <name>heme c</name>
        <dbReference type="ChEBI" id="CHEBI:61717"/>
        <label>2</label>
    </ligand>
</feature>
<feature type="domain" description="Cytochrome c" evidence="11">
    <location>
        <begin position="47"/>
        <end position="150"/>
    </location>
</feature>
<feature type="binding site" description="covalent" evidence="9">
    <location>
        <position position="334"/>
    </location>
    <ligand>
        <name>heme c</name>
        <dbReference type="ChEBI" id="CHEBI:61717"/>
        <label>3</label>
    </ligand>
</feature>
<dbReference type="Gene3D" id="1.10.760.10">
    <property type="entry name" value="Cytochrome c-like domain"/>
    <property type="match status" value="2"/>
</dbReference>
<evidence type="ECO:0000256" key="5">
    <source>
        <dbReference type="ARBA" id="ARBA00022729"/>
    </source>
</evidence>
<feature type="binding site" description="axial binding residue" evidence="10">
    <location>
        <position position="211"/>
    </location>
    <ligand>
        <name>heme c</name>
        <dbReference type="ChEBI" id="CHEBI:61717"/>
        <label>2</label>
    </ligand>
    <ligandPart>
        <name>Fe</name>
        <dbReference type="ChEBI" id="CHEBI:18248"/>
    </ligandPart>
</feature>
<dbReference type="Proteomes" id="UP000240996">
    <property type="component" value="Unassembled WGS sequence"/>
</dbReference>
<sequence>MSRPGIRRIVVIAVVLLGLCGIAFAAIAYRPAIARVTRPDPRQFDPALVARGANLARLGNCVSCHQAAGGRPYVGGYPIKTPFGTIYGSNITPDSATGIGSWSPAAFRRAMREGVGRDGSHLYPAFPYTHYAGVADGDVDALYAFLMTRPAVRAVPPANRMIPPLGFRPLLAGWKLLFFDPQPVVADPRQSAAWNRGRYIGETLAHCTACHSPRGLLQQEKRGDRAYDGGWSGGWYAPPINARSPAVRAWTVERLDAYFRTGLSTAHAAAAGPMGPVTYNLARAEPADVRAMATYYAWQMRAAPAARAEPRLPDRRALAGQRHPEGARLYDGACAVCHEPGAAMMVAGRPALPLGTPLHEANPRDTIQVILKGLKPPVAPRGPYMPAFADALDDRQVAEIVAYLQARHGTGPAWPDLETDVAAARKEGE</sequence>
<feature type="domain" description="Cytochrome c" evidence="11">
    <location>
        <begin position="321"/>
        <end position="408"/>
    </location>
</feature>
<evidence type="ECO:0000259" key="11">
    <source>
        <dbReference type="PROSITE" id="PS51007"/>
    </source>
</evidence>
<protein>
    <submittedName>
        <fullName evidence="12">Mono/diheme cytochrome c family protein</fullName>
    </submittedName>
</protein>
<evidence type="ECO:0000256" key="9">
    <source>
        <dbReference type="PIRSR" id="PIRSR000018-50"/>
    </source>
</evidence>